<feature type="chain" id="PRO_5041256070" description="Secreted protein" evidence="1">
    <location>
        <begin position="18"/>
        <end position="95"/>
    </location>
</feature>
<proteinExistence type="predicted"/>
<dbReference type="AlphaFoldDB" id="A0AA40EHK6"/>
<keyword evidence="1" id="KW-0732">Signal</keyword>
<protein>
    <recommendedName>
        <fullName evidence="4">Secreted protein</fullName>
    </recommendedName>
</protein>
<reference evidence="2" key="1">
    <citation type="submission" date="2023-06" db="EMBL/GenBank/DDBJ databases">
        <title>Genome-scale phylogeny and comparative genomics of the fungal order Sordariales.</title>
        <authorList>
            <consortium name="Lawrence Berkeley National Laboratory"/>
            <person name="Hensen N."/>
            <person name="Bonometti L."/>
            <person name="Westerberg I."/>
            <person name="Brannstrom I.O."/>
            <person name="Guillou S."/>
            <person name="Cros-Aarteil S."/>
            <person name="Calhoun S."/>
            <person name="Haridas S."/>
            <person name="Kuo A."/>
            <person name="Mondo S."/>
            <person name="Pangilinan J."/>
            <person name="Riley R."/>
            <person name="LaButti K."/>
            <person name="Andreopoulos B."/>
            <person name="Lipzen A."/>
            <person name="Chen C."/>
            <person name="Yanf M."/>
            <person name="Daum C."/>
            <person name="Ng V."/>
            <person name="Clum A."/>
            <person name="Steindorff A."/>
            <person name="Ohm R."/>
            <person name="Martin F."/>
            <person name="Silar P."/>
            <person name="Natvig D."/>
            <person name="Lalanne C."/>
            <person name="Gautier V."/>
            <person name="Ament-velasquez S.L."/>
            <person name="Kruys A."/>
            <person name="Hutchinson M.I."/>
            <person name="Powell A.J."/>
            <person name="Barry K."/>
            <person name="Miller A.N."/>
            <person name="Grigoriev I.V."/>
            <person name="Debuchy R."/>
            <person name="Gladieux P."/>
            <person name="Thoren M.H."/>
            <person name="Johannesson H."/>
        </authorList>
    </citation>
    <scope>NUCLEOTIDE SEQUENCE</scope>
    <source>
        <strain evidence="2">SMH3187-1</strain>
    </source>
</reference>
<feature type="signal peptide" evidence="1">
    <location>
        <begin position="1"/>
        <end position="17"/>
    </location>
</feature>
<comment type="caution">
    <text evidence="2">The sequence shown here is derived from an EMBL/GenBank/DDBJ whole genome shotgun (WGS) entry which is preliminary data.</text>
</comment>
<name>A0AA40EHK6_9PEZI</name>
<evidence type="ECO:0000313" key="2">
    <source>
        <dbReference type="EMBL" id="KAK0738396.1"/>
    </source>
</evidence>
<gene>
    <name evidence="2" type="ORF">B0T18DRAFT_421941</name>
</gene>
<accession>A0AA40EHK6</accession>
<evidence type="ECO:0000256" key="1">
    <source>
        <dbReference type="SAM" id="SignalP"/>
    </source>
</evidence>
<keyword evidence="3" id="KW-1185">Reference proteome</keyword>
<evidence type="ECO:0000313" key="3">
    <source>
        <dbReference type="Proteomes" id="UP001172155"/>
    </source>
</evidence>
<organism evidence="2 3">
    <name type="scientific">Schizothecium vesticola</name>
    <dbReference type="NCBI Taxonomy" id="314040"/>
    <lineage>
        <taxon>Eukaryota</taxon>
        <taxon>Fungi</taxon>
        <taxon>Dikarya</taxon>
        <taxon>Ascomycota</taxon>
        <taxon>Pezizomycotina</taxon>
        <taxon>Sordariomycetes</taxon>
        <taxon>Sordariomycetidae</taxon>
        <taxon>Sordariales</taxon>
        <taxon>Schizotheciaceae</taxon>
        <taxon>Schizothecium</taxon>
    </lineage>
</organism>
<sequence>MFLFLQHLLVNSSIVVSSPPLPPPSPSLDIKAEKKKNRYLYKIPMPCSTLSSKMWPADEKPKKCKQVKKEVACSTLAKNKRCRREGCPGQVAFKS</sequence>
<evidence type="ECO:0008006" key="4">
    <source>
        <dbReference type="Google" id="ProtNLM"/>
    </source>
</evidence>
<dbReference type="Proteomes" id="UP001172155">
    <property type="component" value="Unassembled WGS sequence"/>
</dbReference>
<dbReference type="EMBL" id="JAUKUD010000007">
    <property type="protein sequence ID" value="KAK0738396.1"/>
    <property type="molecule type" value="Genomic_DNA"/>
</dbReference>